<evidence type="ECO:0000313" key="2">
    <source>
        <dbReference type="Proteomes" id="UP001596435"/>
    </source>
</evidence>
<dbReference type="EMBL" id="JBHTAJ010000028">
    <property type="protein sequence ID" value="MFC7181205.1"/>
    <property type="molecule type" value="Genomic_DNA"/>
</dbReference>
<accession>A0ABW2FVD9</accession>
<name>A0ABW2FVD9_9ACTN</name>
<protein>
    <submittedName>
        <fullName evidence="1">Uncharacterized protein</fullName>
    </submittedName>
</protein>
<sequence length="50" mass="5476">MNVMILLLVPLALAGVLAVGLSDTRGRHRGRRLRLWQPSHHAGTAAKHRA</sequence>
<gene>
    <name evidence="1" type="ORF">ACFQMG_16730</name>
</gene>
<dbReference type="RefSeq" id="WP_345704250.1">
    <property type="nucleotide sequence ID" value="NZ_BAABKV010000001.1"/>
</dbReference>
<comment type="caution">
    <text evidence="1">The sequence shown here is derived from an EMBL/GenBank/DDBJ whole genome shotgun (WGS) entry which is preliminary data.</text>
</comment>
<evidence type="ECO:0000313" key="1">
    <source>
        <dbReference type="EMBL" id="MFC7181205.1"/>
    </source>
</evidence>
<organism evidence="1 2">
    <name type="scientific">Kitasatospora paranensis</name>
    <dbReference type="NCBI Taxonomy" id="258053"/>
    <lineage>
        <taxon>Bacteria</taxon>
        <taxon>Bacillati</taxon>
        <taxon>Actinomycetota</taxon>
        <taxon>Actinomycetes</taxon>
        <taxon>Kitasatosporales</taxon>
        <taxon>Streptomycetaceae</taxon>
        <taxon>Kitasatospora</taxon>
    </lineage>
</organism>
<dbReference type="Proteomes" id="UP001596435">
    <property type="component" value="Unassembled WGS sequence"/>
</dbReference>
<keyword evidence="2" id="KW-1185">Reference proteome</keyword>
<proteinExistence type="predicted"/>
<reference evidence="2" key="1">
    <citation type="journal article" date="2019" name="Int. J. Syst. Evol. Microbiol.">
        <title>The Global Catalogue of Microorganisms (GCM) 10K type strain sequencing project: providing services to taxonomists for standard genome sequencing and annotation.</title>
        <authorList>
            <consortium name="The Broad Institute Genomics Platform"/>
            <consortium name="The Broad Institute Genome Sequencing Center for Infectious Disease"/>
            <person name="Wu L."/>
            <person name="Ma J."/>
        </authorList>
    </citation>
    <scope>NUCLEOTIDE SEQUENCE [LARGE SCALE GENOMIC DNA]</scope>
    <source>
        <strain evidence="2">CGMCC 1.12859</strain>
    </source>
</reference>